<evidence type="ECO:0000313" key="3">
    <source>
        <dbReference type="Proteomes" id="UP000051835"/>
    </source>
</evidence>
<dbReference type="AlphaFoldDB" id="A0A0R1R6E9"/>
<comment type="caution">
    <text evidence="2">The sequence shown here is derived from an EMBL/GenBank/DDBJ whole genome shotgun (WGS) entry which is preliminary data.</text>
</comment>
<organism evidence="2 3">
    <name type="scientific">Levilactobacillus spicheri DSM 15429</name>
    <dbReference type="NCBI Taxonomy" id="1423805"/>
    <lineage>
        <taxon>Bacteria</taxon>
        <taxon>Bacillati</taxon>
        <taxon>Bacillota</taxon>
        <taxon>Bacilli</taxon>
        <taxon>Lactobacillales</taxon>
        <taxon>Lactobacillaceae</taxon>
        <taxon>Levilactobacillus</taxon>
    </lineage>
</organism>
<feature type="region of interest" description="Disordered" evidence="1">
    <location>
        <begin position="87"/>
        <end position="120"/>
    </location>
</feature>
<dbReference type="EMBL" id="AZFC01000015">
    <property type="protein sequence ID" value="KRL48600.1"/>
    <property type="molecule type" value="Genomic_DNA"/>
</dbReference>
<evidence type="ECO:0000256" key="1">
    <source>
        <dbReference type="SAM" id="MobiDB-lite"/>
    </source>
</evidence>
<dbReference type="PATRIC" id="fig|1423805.4.peg.1087"/>
<reference evidence="2 3" key="1">
    <citation type="journal article" date="2015" name="Genome Announc.">
        <title>Expanding the biotechnology potential of lactobacilli through comparative genomics of 213 strains and associated genera.</title>
        <authorList>
            <person name="Sun Z."/>
            <person name="Harris H.M."/>
            <person name="McCann A."/>
            <person name="Guo C."/>
            <person name="Argimon S."/>
            <person name="Zhang W."/>
            <person name="Yang X."/>
            <person name="Jeffery I.B."/>
            <person name="Cooney J.C."/>
            <person name="Kagawa T.F."/>
            <person name="Liu W."/>
            <person name="Song Y."/>
            <person name="Salvetti E."/>
            <person name="Wrobel A."/>
            <person name="Rasinkangas P."/>
            <person name="Parkhill J."/>
            <person name="Rea M.C."/>
            <person name="O'Sullivan O."/>
            <person name="Ritari J."/>
            <person name="Douillard F.P."/>
            <person name="Paul Ross R."/>
            <person name="Yang R."/>
            <person name="Briner A.E."/>
            <person name="Felis G.E."/>
            <person name="de Vos W.M."/>
            <person name="Barrangou R."/>
            <person name="Klaenhammer T.R."/>
            <person name="Caufield P.W."/>
            <person name="Cui Y."/>
            <person name="Zhang H."/>
            <person name="O'Toole P.W."/>
        </authorList>
    </citation>
    <scope>NUCLEOTIDE SEQUENCE [LARGE SCALE GENOMIC DNA]</scope>
    <source>
        <strain evidence="2 3">DSM 15429</strain>
    </source>
</reference>
<feature type="compositionally biased region" description="Low complexity" evidence="1">
    <location>
        <begin position="90"/>
        <end position="112"/>
    </location>
</feature>
<evidence type="ECO:0000313" key="2">
    <source>
        <dbReference type="EMBL" id="KRL48600.1"/>
    </source>
</evidence>
<name>A0A0R1R6E9_9LACO</name>
<proteinExistence type="predicted"/>
<dbReference type="Proteomes" id="UP000051835">
    <property type="component" value="Unassembled WGS sequence"/>
</dbReference>
<gene>
    <name evidence="2" type="ORF">FD37_GL001059</name>
</gene>
<dbReference type="Gene3D" id="1.25.40.10">
    <property type="entry name" value="Tetratricopeptide repeat domain"/>
    <property type="match status" value="1"/>
</dbReference>
<dbReference type="InterPro" id="IPR011990">
    <property type="entry name" value="TPR-like_helical_dom_sf"/>
</dbReference>
<sequence>MLEKGLDAVATDDTNKAQSYFENAVDANGKSQRAKTYLAQVKALNQATTAYKDGDYTTAKAELEKAPKNKDASSALTTKLQQLSDKIGKAESVASSSQDVSSESSSQVSSSSNTKTTAADHKQANAIRNILALNQDLSSSVLKSIPDSVIIAAAQPSMATNADIARAAETLVKQYPELK</sequence>
<protein>
    <submittedName>
        <fullName evidence="2">Uncharacterized protein</fullName>
    </submittedName>
</protein>
<accession>A0A0R1R6E9</accession>